<comment type="subunit">
    <text evidence="11">Heterodimer of a large membrane-associated beta subunit and a small pyruvoyl-containing alpha subunit.</text>
</comment>
<keyword evidence="9 11" id="KW-1208">Phospholipid metabolism</keyword>
<feature type="modified residue" description="Pyruvic acid (Ser); by autocatalysis" evidence="11">
    <location>
        <position position="204"/>
    </location>
</feature>
<comment type="function">
    <text evidence="11">Catalyzes the formation of phosphatidylethanolamine (PtdEtn) from phosphatidylserine (PtdSer).</text>
</comment>
<evidence type="ECO:0000256" key="11">
    <source>
        <dbReference type="HAMAP-Rule" id="MF_00664"/>
    </source>
</evidence>
<keyword evidence="1 11" id="KW-1003">Cell membrane</keyword>
<dbReference type="RefSeq" id="WP_240170674.1">
    <property type="nucleotide sequence ID" value="NZ_CP092365.1"/>
</dbReference>
<keyword evidence="3 11" id="KW-0210">Decarboxylase</keyword>
<reference evidence="12" key="1">
    <citation type="submission" date="2022-08" db="EMBL/GenBank/DDBJ databases">
        <title>Complete genome sequence of 14 non-tuberculosis mycobacteria type-strains.</title>
        <authorList>
            <person name="Igarashi Y."/>
            <person name="Osugi A."/>
            <person name="Mitarai S."/>
        </authorList>
    </citation>
    <scope>NUCLEOTIDE SEQUENCE</scope>
    <source>
        <strain evidence="12">DSM 45575</strain>
    </source>
</reference>
<comment type="similarity">
    <text evidence="11">Belongs to the phosphatidylserine decarboxylase family. PSD-A subfamily.</text>
</comment>
<keyword evidence="13" id="KW-1185">Reference proteome</keyword>
<evidence type="ECO:0000313" key="12">
    <source>
        <dbReference type="EMBL" id="ULN52401.1"/>
    </source>
</evidence>
<dbReference type="HAMAP" id="MF_00664">
    <property type="entry name" value="PS_decarb_PSD_A"/>
    <property type="match status" value="1"/>
</dbReference>
<accession>A0ABY3U157</accession>
<keyword evidence="8 11" id="KW-0456">Lyase</keyword>
<feature type="chain" id="PRO_5044942958" description="Phosphatidylserine decarboxylase alpha chain" evidence="11">
    <location>
        <begin position="204"/>
        <end position="235"/>
    </location>
</feature>
<dbReference type="NCBIfam" id="NF003679">
    <property type="entry name" value="PRK05305.1-3"/>
    <property type="match status" value="1"/>
</dbReference>
<evidence type="ECO:0000256" key="10">
    <source>
        <dbReference type="ARBA" id="ARBA00023317"/>
    </source>
</evidence>
<keyword evidence="5 11" id="KW-0472">Membrane</keyword>
<evidence type="ECO:0000256" key="4">
    <source>
        <dbReference type="ARBA" id="ARBA00023098"/>
    </source>
</evidence>
<feature type="site" description="Cleavage (non-hydrolytic); by autocatalysis" evidence="11">
    <location>
        <begin position="203"/>
        <end position="204"/>
    </location>
</feature>
<dbReference type="EC" id="4.1.1.65" evidence="11"/>
<evidence type="ECO:0000256" key="7">
    <source>
        <dbReference type="ARBA" id="ARBA00023209"/>
    </source>
</evidence>
<feature type="chain" id="PRO_5044942957" description="Phosphatidylserine decarboxylase beta chain" evidence="11">
    <location>
        <begin position="1"/>
        <end position="203"/>
    </location>
</feature>
<evidence type="ECO:0000256" key="8">
    <source>
        <dbReference type="ARBA" id="ARBA00023239"/>
    </source>
</evidence>
<comment type="catalytic activity">
    <reaction evidence="11">
        <text>a 1,2-diacyl-sn-glycero-3-phospho-L-serine + H(+) = a 1,2-diacyl-sn-glycero-3-phosphoethanolamine + CO2</text>
        <dbReference type="Rhea" id="RHEA:20828"/>
        <dbReference type="ChEBI" id="CHEBI:15378"/>
        <dbReference type="ChEBI" id="CHEBI:16526"/>
        <dbReference type="ChEBI" id="CHEBI:57262"/>
        <dbReference type="ChEBI" id="CHEBI:64612"/>
        <dbReference type="EC" id="4.1.1.65"/>
    </reaction>
</comment>
<keyword evidence="10 11" id="KW-0670">Pyruvate</keyword>
<comment type="pathway">
    <text evidence="11">Phospholipid metabolism; phosphatidylethanolamine biosynthesis; phosphatidylethanolamine from CDP-diacylglycerol: step 2/2.</text>
</comment>
<evidence type="ECO:0000256" key="5">
    <source>
        <dbReference type="ARBA" id="ARBA00023136"/>
    </source>
</evidence>
<evidence type="ECO:0000256" key="9">
    <source>
        <dbReference type="ARBA" id="ARBA00023264"/>
    </source>
</evidence>
<gene>
    <name evidence="11" type="primary">psd</name>
    <name evidence="12" type="ORF">MIU77_16420</name>
</gene>
<dbReference type="InterPro" id="IPR033175">
    <property type="entry name" value="PSD-A"/>
</dbReference>
<keyword evidence="6 11" id="KW-0865">Zymogen</keyword>
<dbReference type="PANTHER" id="PTHR35809">
    <property type="entry name" value="ARCHAETIDYLSERINE DECARBOXYLASE PROENZYME-RELATED"/>
    <property type="match status" value="1"/>
</dbReference>
<dbReference type="GO" id="GO:0004609">
    <property type="term" value="F:phosphatidylserine decarboxylase activity"/>
    <property type="evidence" value="ECO:0007669"/>
    <property type="project" value="UniProtKB-EC"/>
</dbReference>
<dbReference type="EMBL" id="CP092365">
    <property type="protein sequence ID" value="ULN52401.1"/>
    <property type="molecule type" value="Genomic_DNA"/>
</dbReference>
<organism evidence="12 13">
    <name type="scientific">Mycolicibacillus parakoreensis</name>
    <dbReference type="NCBI Taxonomy" id="1069221"/>
    <lineage>
        <taxon>Bacteria</taxon>
        <taxon>Bacillati</taxon>
        <taxon>Actinomycetota</taxon>
        <taxon>Actinomycetes</taxon>
        <taxon>Mycobacteriales</taxon>
        <taxon>Mycobacteriaceae</taxon>
        <taxon>Mycolicibacillus</taxon>
    </lineage>
</organism>
<sequence length="235" mass="24336">MARPPASDAAPSTPQRLVALLRATVPPVHPAGYPFIGAGLVLAAAGRRRRGVRSAGLLAAAACAGFFRHPDRVPPGEPGAVVAPADGTVCVVDTAAPPAELDLGAAPLPRVSIFLSLFDAHVQRAPIGGRVRTVAHRPGRFHSAERPVASDDNERTAVVIDTADGRTVVAVQIAGLLARRIVCDLHAGDRVDVGQTYGLIRFGSRLDTYLPAGTAVTVRPGQRAVAGETLLARLS</sequence>
<comment type="PTM">
    <text evidence="11">Is synthesized initially as an inactive proenzyme. Formation of the active enzyme involves a self-maturation process in which the active site pyruvoyl group is generated from an internal serine residue via an autocatalytic post-translational modification. Two non-identical subunits are generated from the proenzyme in this reaction, and the pyruvate is formed at the N-terminus of the alpha chain, which is derived from the carboxyl end of the proenzyme. The post-translation cleavage follows an unusual pathway, termed non-hydrolytic serinolysis, in which the side chain hydroxyl group of the serine supplies its oxygen atom to form the C-terminus of the beta chain, while the remainder of the serine residue undergoes an oxidative deamination to produce ammonia and the pyruvoyl prosthetic group on the alpha chain.</text>
</comment>
<keyword evidence="4 11" id="KW-0443">Lipid metabolism</keyword>
<dbReference type="InterPro" id="IPR003817">
    <property type="entry name" value="PS_Dcarbxylase"/>
</dbReference>
<name>A0ABY3U157_9MYCO</name>
<comment type="subcellular location">
    <subcellularLocation>
        <location evidence="11">Cell membrane</location>
        <topology evidence="11">Peripheral membrane protein</topology>
    </subcellularLocation>
</comment>
<evidence type="ECO:0000256" key="1">
    <source>
        <dbReference type="ARBA" id="ARBA00022475"/>
    </source>
</evidence>
<evidence type="ECO:0000256" key="3">
    <source>
        <dbReference type="ARBA" id="ARBA00022793"/>
    </source>
</evidence>
<feature type="active site" description="Schiff-base intermediate with substrate; via pyruvic acid" evidence="11">
    <location>
        <position position="204"/>
    </location>
</feature>
<evidence type="ECO:0000256" key="2">
    <source>
        <dbReference type="ARBA" id="ARBA00022516"/>
    </source>
</evidence>
<evidence type="ECO:0000313" key="13">
    <source>
        <dbReference type="Proteomes" id="UP001055200"/>
    </source>
</evidence>
<dbReference type="PANTHER" id="PTHR35809:SF1">
    <property type="entry name" value="ARCHAETIDYLSERINE DECARBOXYLASE PROENZYME-RELATED"/>
    <property type="match status" value="1"/>
</dbReference>
<protein>
    <recommendedName>
        <fullName evidence="11">Phosphatidylserine decarboxylase proenzyme</fullName>
        <ecNumber evidence="11">4.1.1.65</ecNumber>
    </recommendedName>
    <component>
        <recommendedName>
            <fullName evidence="11">Phosphatidylserine decarboxylase alpha chain</fullName>
        </recommendedName>
    </component>
    <component>
        <recommendedName>
            <fullName evidence="11">Phosphatidylserine decarboxylase beta chain</fullName>
        </recommendedName>
    </component>
</protein>
<dbReference type="Proteomes" id="UP001055200">
    <property type="component" value="Chromosome"/>
</dbReference>
<comment type="cofactor">
    <cofactor evidence="11">
        <name>pyruvate</name>
        <dbReference type="ChEBI" id="CHEBI:15361"/>
    </cofactor>
    <text evidence="11">Binds 1 pyruvoyl group covalently per subunit.</text>
</comment>
<dbReference type="Pfam" id="PF02666">
    <property type="entry name" value="PS_Dcarbxylase"/>
    <property type="match status" value="1"/>
</dbReference>
<keyword evidence="2 11" id="KW-0444">Lipid biosynthesis</keyword>
<evidence type="ECO:0000256" key="6">
    <source>
        <dbReference type="ARBA" id="ARBA00023145"/>
    </source>
</evidence>
<keyword evidence="7 11" id="KW-0594">Phospholipid biosynthesis</keyword>
<proteinExistence type="inferred from homology"/>